<comment type="catalytic activity">
    <reaction evidence="14 15">
        <text>coproporphyrinogen III + 2 S-adenosyl-L-methionine = protoporphyrinogen IX + 2 5'-deoxyadenosine + 2 L-methionine + 2 CO2</text>
        <dbReference type="Rhea" id="RHEA:15425"/>
        <dbReference type="ChEBI" id="CHEBI:16526"/>
        <dbReference type="ChEBI" id="CHEBI:17319"/>
        <dbReference type="ChEBI" id="CHEBI:57307"/>
        <dbReference type="ChEBI" id="CHEBI:57309"/>
        <dbReference type="ChEBI" id="CHEBI:57844"/>
        <dbReference type="ChEBI" id="CHEBI:59789"/>
        <dbReference type="EC" id="1.3.98.3"/>
    </reaction>
</comment>
<dbReference type="GO" id="GO:0051989">
    <property type="term" value="F:coproporphyrinogen dehydrogenase activity"/>
    <property type="evidence" value="ECO:0007669"/>
    <property type="project" value="UniProtKB-EC"/>
</dbReference>
<comment type="pathway">
    <text evidence="2 15">Porphyrin-containing compound metabolism; protoporphyrin-IX biosynthesis; protoporphyrinogen-IX from coproporphyrinogen-III (AdoMet route): step 1/1.</text>
</comment>
<dbReference type="Gene3D" id="1.10.10.920">
    <property type="match status" value="1"/>
</dbReference>
<accession>Q8YDS9</accession>
<evidence type="ECO:0000313" key="21">
    <source>
        <dbReference type="Proteomes" id="UP000000419"/>
    </source>
</evidence>
<evidence type="ECO:0000256" key="14">
    <source>
        <dbReference type="ARBA" id="ARBA00048321"/>
    </source>
</evidence>
<evidence type="ECO:0000256" key="11">
    <source>
        <dbReference type="ARBA" id="ARBA00023014"/>
    </source>
</evidence>
<proteinExistence type="inferred from homology"/>
<dbReference type="GO" id="GO:0046872">
    <property type="term" value="F:metal ion binding"/>
    <property type="evidence" value="ECO:0007669"/>
    <property type="project" value="UniProtKB-KW"/>
</dbReference>
<dbReference type="SUPFAM" id="SSF102114">
    <property type="entry name" value="Radical SAM enzymes"/>
    <property type="match status" value="1"/>
</dbReference>
<feature type="region of interest" description="Disordered" evidence="18">
    <location>
        <begin position="1"/>
        <end position="21"/>
    </location>
</feature>
<comment type="function">
    <text evidence="13">Involved in the heme biosynthesis. Catalyzes the anaerobic oxidative decarboxylation of propionate groups of rings A and B of coproporphyrinogen III to yield the vinyl groups in protoporphyrinogen IX.</text>
</comment>
<keyword evidence="7 15" id="KW-0949">S-adenosyl-L-methionine</keyword>
<dbReference type="SFLD" id="SFLDG01065">
    <property type="entry name" value="anaerobic_coproporphyrinogen-I"/>
    <property type="match status" value="1"/>
</dbReference>
<dbReference type="PANTHER" id="PTHR13932:SF6">
    <property type="entry name" value="OXYGEN-INDEPENDENT COPROPORPHYRINOGEN III OXIDASE"/>
    <property type="match status" value="1"/>
</dbReference>
<dbReference type="PANTHER" id="PTHR13932">
    <property type="entry name" value="COPROPORPHYRINIGEN III OXIDASE"/>
    <property type="match status" value="1"/>
</dbReference>
<evidence type="ECO:0000256" key="10">
    <source>
        <dbReference type="ARBA" id="ARBA00023004"/>
    </source>
</evidence>
<evidence type="ECO:0000259" key="19">
    <source>
        <dbReference type="PROSITE" id="PS51918"/>
    </source>
</evidence>
<feature type="binding site" evidence="16">
    <location>
        <position position="263"/>
    </location>
    <ligand>
        <name>S-adenosyl-L-methionine</name>
        <dbReference type="ChEBI" id="CHEBI:59789"/>
        <label>2</label>
    </ligand>
</feature>
<feature type="binding site" evidence="17">
    <location>
        <position position="85"/>
    </location>
    <ligand>
        <name>[4Fe-4S] cluster</name>
        <dbReference type="ChEBI" id="CHEBI:49883"/>
        <note>4Fe-4S-S-AdoMet</note>
    </ligand>
</feature>
<comment type="similarity">
    <text evidence="3 15">Belongs to the anaerobic coproporphyrinogen-III oxidase family.</text>
</comment>
<keyword evidence="9 15" id="KW-0560">Oxidoreductase</keyword>
<evidence type="ECO:0000256" key="12">
    <source>
        <dbReference type="ARBA" id="ARBA00023244"/>
    </source>
</evidence>
<evidence type="ECO:0000256" key="1">
    <source>
        <dbReference type="ARBA" id="ARBA00004496"/>
    </source>
</evidence>
<evidence type="ECO:0000256" key="5">
    <source>
        <dbReference type="ARBA" id="ARBA00022485"/>
    </source>
</evidence>
<dbReference type="GO" id="GO:0006782">
    <property type="term" value="P:protoporphyrinogen IX biosynthetic process"/>
    <property type="evidence" value="ECO:0007669"/>
    <property type="project" value="UniProtKB-UniPathway"/>
</dbReference>
<keyword evidence="21" id="KW-1185">Reference proteome</keyword>
<organism evidence="20 21">
    <name type="scientific">Brucella melitensis biotype 1 (strain ATCC 23456 / CCUG 17765 / NCTC 10094 / 16M)</name>
    <dbReference type="NCBI Taxonomy" id="224914"/>
    <lineage>
        <taxon>Bacteria</taxon>
        <taxon>Pseudomonadati</taxon>
        <taxon>Pseudomonadota</taxon>
        <taxon>Alphaproteobacteria</taxon>
        <taxon>Hyphomicrobiales</taxon>
        <taxon>Brucellaceae</taxon>
        <taxon>Brucella/Ochrobactrum group</taxon>
        <taxon>Brucella</taxon>
    </lineage>
</organism>
<evidence type="ECO:0000256" key="3">
    <source>
        <dbReference type="ARBA" id="ARBA00005493"/>
    </source>
</evidence>
<dbReference type="eggNOG" id="COG0635">
    <property type="taxonomic scope" value="Bacteria"/>
</dbReference>
<evidence type="ECO:0000256" key="16">
    <source>
        <dbReference type="PIRSR" id="PIRSR000167-1"/>
    </source>
</evidence>
<dbReference type="NCBIfam" id="TIGR00538">
    <property type="entry name" value="hemN"/>
    <property type="match status" value="1"/>
</dbReference>
<comment type="subcellular location">
    <subcellularLocation>
        <location evidence="1 15">Cytoplasm</location>
    </subcellularLocation>
</comment>
<protein>
    <recommendedName>
        <fullName evidence="15">Coproporphyrinogen-III oxidase</fullName>
        <ecNumber evidence="15">1.3.98.3</ecNumber>
    </recommendedName>
</protein>
<dbReference type="InterPro" id="IPR034505">
    <property type="entry name" value="Coproporphyrinogen-III_oxidase"/>
</dbReference>
<dbReference type="InterPro" id="IPR058240">
    <property type="entry name" value="rSAM_sf"/>
</dbReference>
<dbReference type="KEGG" id="bme:BMEII0096"/>
<dbReference type="SMART" id="SM00729">
    <property type="entry name" value="Elp3"/>
    <property type="match status" value="1"/>
</dbReference>
<dbReference type="InterPro" id="IPR006638">
    <property type="entry name" value="Elp3/MiaA/NifB-like_rSAM"/>
</dbReference>
<feature type="binding site" evidence="16">
    <location>
        <begin position="87"/>
        <end position="89"/>
    </location>
    <ligand>
        <name>S-adenosyl-L-methionine</name>
        <dbReference type="ChEBI" id="CHEBI:59789"/>
        <label>2</label>
    </ligand>
</feature>
<dbReference type="PROSITE" id="PS51918">
    <property type="entry name" value="RADICAL_SAM"/>
    <property type="match status" value="1"/>
</dbReference>
<evidence type="ECO:0000256" key="4">
    <source>
        <dbReference type="ARBA" id="ARBA00011245"/>
    </source>
</evidence>
<keyword evidence="8 15" id="KW-0479">Metal-binding</keyword>
<dbReference type="InterPro" id="IPR023404">
    <property type="entry name" value="rSAM_horseshoe"/>
</dbReference>
<feature type="binding site" evidence="17">
    <location>
        <position position="81"/>
    </location>
    <ligand>
        <name>[4Fe-4S] cluster</name>
        <dbReference type="ChEBI" id="CHEBI:49883"/>
        <note>4Fe-4S-S-AdoMet</note>
    </ligand>
</feature>
<sequence>MISRKELSSTPATSFPMTDERNEAMSQTIVEKYGEARLLRYTSYPTAPNFKAEIVPGAYGRWLNSIPDDQDTSLYLHIPFCRSMCWYCGCHTTITEKDQPILDYLDVLHKEIEMIARQRGRSFNLGEIHFGGGTPTIIQPDELVALMAALRDRLGFAGELNAAVEIDPRRMTPEMAAALAYSGITRASLGVQSFDPKVQKAINRIQTAKTTLETVSSLRKNNIQAINFDLIYGLPHQTVASCIETVDIAVEMRPNRFAVFGYAHVPGFKKHQRLIDEKALPDVQARHAQAAAIAERLVEAGYEQIGLDHFALPDDDLSIAQREGRLHRNFQGYTTDACKTLIGIGASAIGRFGNGYHQNIVPPGLYASCVASGELPTAKIYELTAEDRVRADVIEQLMCNFSVNVAAVCAAHGFDPEVLMKQNDTLDELEKDGLVQREGFMVRVDGRHRFIVRAVASAFDAYLASSKTNFSKTA</sequence>
<feature type="binding site" evidence="16">
    <location>
        <position position="75"/>
    </location>
    <ligand>
        <name>S-adenosyl-L-methionine</name>
        <dbReference type="ChEBI" id="CHEBI:59789"/>
        <label>1</label>
    </ligand>
</feature>
<dbReference type="Gene3D" id="3.80.30.20">
    <property type="entry name" value="tm_1862 like domain"/>
    <property type="match status" value="1"/>
</dbReference>
<feature type="binding site" evidence="16">
    <location>
        <position position="192"/>
    </location>
    <ligand>
        <name>S-adenosyl-L-methionine</name>
        <dbReference type="ChEBI" id="CHEBI:59789"/>
        <label>2</label>
    </ligand>
</feature>
<evidence type="ECO:0000256" key="15">
    <source>
        <dbReference type="PIRNR" id="PIRNR000167"/>
    </source>
</evidence>
<evidence type="ECO:0000256" key="2">
    <source>
        <dbReference type="ARBA" id="ARBA00004785"/>
    </source>
</evidence>
<dbReference type="GO" id="GO:0004109">
    <property type="term" value="F:coproporphyrinogen oxidase activity"/>
    <property type="evidence" value="ECO:0007669"/>
    <property type="project" value="InterPro"/>
</dbReference>
<keyword evidence="6 15" id="KW-0963">Cytoplasm</keyword>
<dbReference type="InterPro" id="IPR007197">
    <property type="entry name" value="rSAM"/>
</dbReference>
<keyword evidence="12 15" id="KW-0627">Porphyrin biosynthesis</keyword>
<dbReference type="PIRSF" id="PIRSF000167">
    <property type="entry name" value="HemN"/>
    <property type="match status" value="1"/>
</dbReference>
<reference evidence="20 21" key="1">
    <citation type="journal article" date="2002" name="Proc. Natl. Acad. Sci. U.S.A.">
        <title>The genome sequence of the facultative intracellular pathogen Brucella melitensis.</title>
        <authorList>
            <person name="DelVecchio V.G."/>
            <person name="Kapatral V."/>
            <person name="Redkar R.J."/>
            <person name="Patra G."/>
            <person name="Mujer C."/>
            <person name="Los T."/>
            <person name="Ivanova N."/>
            <person name="Anderson I."/>
            <person name="Bhattacharyya A."/>
            <person name="Lykidis A."/>
            <person name="Reznik G."/>
            <person name="Jablonski L."/>
            <person name="Larsen N."/>
            <person name="D'Souza M."/>
            <person name="Bernal A."/>
            <person name="Mazur M."/>
            <person name="Goltsman E."/>
            <person name="Selkov E."/>
            <person name="Elzer P.H."/>
            <person name="Hagius S."/>
            <person name="O'Callaghan D."/>
            <person name="Letesson J.J."/>
            <person name="Haselkorn R."/>
            <person name="Kyrpides N."/>
            <person name="Overbeek R."/>
        </authorList>
    </citation>
    <scope>NUCLEOTIDE SEQUENCE [LARGE SCALE GENOMIC DNA]</scope>
    <source>
        <strain evidence="21">ATCC 23456 / CCUG 17765 / NCTC 10094 / 16M</strain>
    </source>
</reference>
<dbReference type="SFLD" id="SFLDS00029">
    <property type="entry name" value="Radical_SAM"/>
    <property type="match status" value="1"/>
</dbReference>
<evidence type="ECO:0000256" key="6">
    <source>
        <dbReference type="ARBA" id="ARBA00022490"/>
    </source>
</evidence>
<feature type="binding site" evidence="16">
    <location>
        <position position="229"/>
    </location>
    <ligand>
        <name>S-adenosyl-L-methionine</name>
        <dbReference type="ChEBI" id="CHEBI:59789"/>
        <label>2</label>
    </ligand>
</feature>
<feature type="binding site" evidence="16">
    <location>
        <position position="132"/>
    </location>
    <ligand>
        <name>S-adenosyl-L-methionine</name>
        <dbReference type="ChEBI" id="CHEBI:59789"/>
        <label>1</label>
    </ligand>
</feature>
<feature type="binding site" evidence="16">
    <location>
        <position position="165"/>
    </location>
    <ligand>
        <name>S-adenosyl-L-methionine</name>
        <dbReference type="ChEBI" id="CHEBI:59789"/>
        <label>1</label>
    </ligand>
</feature>
<evidence type="ECO:0000256" key="17">
    <source>
        <dbReference type="PIRSR" id="PIRSR000167-2"/>
    </source>
</evidence>
<gene>
    <name evidence="20" type="ordered locus">BMEII0096</name>
</gene>
<feature type="binding site" evidence="16">
    <location>
        <position position="204"/>
    </location>
    <ligand>
        <name>S-adenosyl-L-methionine</name>
        <dbReference type="ChEBI" id="CHEBI:59789"/>
        <label>2</label>
    </ligand>
</feature>
<dbReference type="GO" id="GO:0005737">
    <property type="term" value="C:cytoplasm"/>
    <property type="evidence" value="ECO:0007669"/>
    <property type="project" value="UniProtKB-SubCell"/>
</dbReference>
<dbReference type="PIR" id="AF3521">
    <property type="entry name" value="AF3521"/>
</dbReference>
<keyword evidence="10 15" id="KW-0408">Iron</keyword>
<dbReference type="EMBL" id="AE008918">
    <property type="protein sequence ID" value="AAL53337.1"/>
    <property type="molecule type" value="Genomic_DNA"/>
</dbReference>
<dbReference type="CDD" id="cd01335">
    <property type="entry name" value="Radical_SAM"/>
    <property type="match status" value="1"/>
</dbReference>
<comment type="cofactor">
    <cofactor evidence="15 17">
        <name>[4Fe-4S] cluster</name>
        <dbReference type="ChEBI" id="CHEBI:49883"/>
    </cofactor>
    <text evidence="15 17">Binds 1 [4Fe-4S] cluster. The cluster is coordinated with 3 cysteines and an exchangeable S-adenosyl-L-methionine.</text>
</comment>
<evidence type="ECO:0000256" key="13">
    <source>
        <dbReference type="ARBA" id="ARBA00024295"/>
    </source>
</evidence>
<keyword evidence="11 15" id="KW-0411">Iron-sulfur</keyword>
<evidence type="ECO:0000256" key="8">
    <source>
        <dbReference type="ARBA" id="ARBA00022723"/>
    </source>
</evidence>
<dbReference type="InterPro" id="IPR004558">
    <property type="entry name" value="Coprogen_oxidase_HemN"/>
</dbReference>
<keyword evidence="5 15" id="KW-0004">4Fe-4S</keyword>
<dbReference type="AlphaFoldDB" id="Q8YDS9"/>
<comment type="subunit">
    <text evidence="4">Monomer.</text>
</comment>
<evidence type="ECO:0000256" key="9">
    <source>
        <dbReference type="ARBA" id="ARBA00023002"/>
    </source>
</evidence>
<evidence type="ECO:0000256" key="7">
    <source>
        <dbReference type="ARBA" id="ARBA00022691"/>
    </source>
</evidence>
<name>Q8YDS9_BRUME</name>
<evidence type="ECO:0000256" key="18">
    <source>
        <dbReference type="SAM" id="MobiDB-lite"/>
    </source>
</evidence>
<feature type="binding site" evidence="16">
    <location>
        <begin position="133"/>
        <end position="134"/>
    </location>
    <ligand>
        <name>S-adenosyl-L-methionine</name>
        <dbReference type="ChEBI" id="CHEBI:59789"/>
        <label>2</label>
    </ligand>
</feature>
<dbReference type="GO" id="GO:0051539">
    <property type="term" value="F:4 iron, 4 sulfur cluster binding"/>
    <property type="evidence" value="ECO:0007669"/>
    <property type="project" value="UniProtKB-KW"/>
</dbReference>
<feature type="domain" description="Radical SAM core" evidence="19">
    <location>
        <begin position="66"/>
        <end position="303"/>
    </location>
</feature>
<feature type="binding site" evidence="17">
    <location>
        <position position="88"/>
    </location>
    <ligand>
        <name>[4Fe-4S] cluster</name>
        <dbReference type="ChEBI" id="CHEBI:49883"/>
        <note>4Fe-4S-S-AdoMet</note>
    </ligand>
</feature>
<dbReference type="Pfam" id="PF04055">
    <property type="entry name" value="Radical_SAM"/>
    <property type="match status" value="1"/>
</dbReference>
<evidence type="ECO:0000313" key="20">
    <source>
        <dbReference type="EMBL" id="AAL53337.1"/>
    </source>
</evidence>
<dbReference type="Proteomes" id="UP000000419">
    <property type="component" value="Chromosome II"/>
</dbReference>
<dbReference type="UniPathway" id="UPA00251">
    <property type="reaction ID" value="UER00323"/>
</dbReference>
<dbReference type="EC" id="1.3.98.3" evidence="15"/>
<feature type="binding site" evidence="16">
    <location>
        <position position="349"/>
    </location>
    <ligand>
        <name>S-adenosyl-L-methionine</name>
        <dbReference type="ChEBI" id="CHEBI:59789"/>
        <label>1</label>
    </ligand>
</feature>